<evidence type="ECO:0000313" key="5">
    <source>
        <dbReference type="Proteomes" id="UP000824056"/>
    </source>
</evidence>
<dbReference type="PANTHER" id="PTHR21660">
    <property type="entry name" value="THIOESTERASE SUPERFAMILY MEMBER-RELATED"/>
    <property type="match status" value="1"/>
</dbReference>
<name>A0A9D2JSC6_9FIRM</name>
<gene>
    <name evidence="4" type="ORF">H9809_08085</name>
</gene>
<dbReference type="InterPro" id="IPR006683">
    <property type="entry name" value="Thioestr_dom"/>
</dbReference>
<reference evidence="4" key="2">
    <citation type="submission" date="2021-04" db="EMBL/GenBank/DDBJ databases">
        <authorList>
            <person name="Gilroy R."/>
        </authorList>
    </citation>
    <scope>NUCLEOTIDE SEQUENCE</scope>
    <source>
        <strain evidence="4">1068</strain>
    </source>
</reference>
<dbReference type="AlphaFoldDB" id="A0A9D2JSC6"/>
<dbReference type="InterPro" id="IPR029069">
    <property type="entry name" value="HotDog_dom_sf"/>
</dbReference>
<evidence type="ECO:0000256" key="1">
    <source>
        <dbReference type="ARBA" id="ARBA00008324"/>
    </source>
</evidence>
<dbReference type="EMBL" id="DXBG01000185">
    <property type="protein sequence ID" value="HIZ65840.1"/>
    <property type="molecule type" value="Genomic_DNA"/>
</dbReference>
<keyword evidence="2" id="KW-0378">Hydrolase</keyword>
<feature type="domain" description="Thioesterase" evidence="3">
    <location>
        <begin position="58"/>
        <end position="131"/>
    </location>
</feature>
<comment type="caution">
    <text evidence="4">The sequence shown here is derived from an EMBL/GenBank/DDBJ whole genome shotgun (WGS) entry which is preliminary data.</text>
</comment>
<dbReference type="NCBIfam" id="TIGR00369">
    <property type="entry name" value="unchar_dom_1"/>
    <property type="match status" value="1"/>
</dbReference>
<dbReference type="SUPFAM" id="SSF54637">
    <property type="entry name" value="Thioesterase/thiol ester dehydrase-isomerase"/>
    <property type="match status" value="1"/>
</dbReference>
<comment type="similarity">
    <text evidence="1">Belongs to the thioesterase PaaI family.</text>
</comment>
<dbReference type="Gene3D" id="3.10.129.10">
    <property type="entry name" value="Hotdog Thioesterase"/>
    <property type="match status" value="1"/>
</dbReference>
<dbReference type="InterPro" id="IPR003736">
    <property type="entry name" value="PAAI_dom"/>
</dbReference>
<dbReference type="InterPro" id="IPR039298">
    <property type="entry name" value="ACOT13"/>
</dbReference>
<reference evidence="4" key="1">
    <citation type="journal article" date="2021" name="PeerJ">
        <title>Extensive microbial diversity within the chicken gut microbiome revealed by metagenomics and culture.</title>
        <authorList>
            <person name="Gilroy R."/>
            <person name="Ravi A."/>
            <person name="Getino M."/>
            <person name="Pursley I."/>
            <person name="Horton D.L."/>
            <person name="Alikhan N.F."/>
            <person name="Baker D."/>
            <person name="Gharbi K."/>
            <person name="Hall N."/>
            <person name="Watson M."/>
            <person name="Adriaenssens E.M."/>
            <person name="Foster-Nyarko E."/>
            <person name="Jarju S."/>
            <person name="Secka A."/>
            <person name="Antonio M."/>
            <person name="Oren A."/>
            <person name="Chaudhuri R.R."/>
            <person name="La Ragione R."/>
            <person name="Hildebrand F."/>
            <person name="Pallen M.J."/>
        </authorList>
    </citation>
    <scope>NUCLEOTIDE SEQUENCE</scope>
    <source>
        <strain evidence="4">1068</strain>
    </source>
</reference>
<evidence type="ECO:0000313" key="4">
    <source>
        <dbReference type="EMBL" id="HIZ65840.1"/>
    </source>
</evidence>
<dbReference type="GO" id="GO:0047617">
    <property type="term" value="F:fatty acyl-CoA hydrolase activity"/>
    <property type="evidence" value="ECO:0007669"/>
    <property type="project" value="InterPro"/>
</dbReference>
<dbReference type="PANTHER" id="PTHR21660:SF1">
    <property type="entry name" value="ACYL-COENZYME A THIOESTERASE 13"/>
    <property type="match status" value="1"/>
</dbReference>
<evidence type="ECO:0000259" key="3">
    <source>
        <dbReference type="Pfam" id="PF03061"/>
    </source>
</evidence>
<protein>
    <submittedName>
        <fullName evidence="4">PaaI family thioesterase</fullName>
    </submittedName>
</protein>
<proteinExistence type="inferred from homology"/>
<evidence type="ECO:0000256" key="2">
    <source>
        <dbReference type="ARBA" id="ARBA00022801"/>
    </source>
</evidence>
<dbReference type="Pfam" id="PF03061">
    <property type="entry name" value="4HBT"/>
    <property type="match status" value="1"/>
</dbReference>
<sequence length="144" mass="15984">MQQHMEQELRKSMELLYPKDPDHLYNKMGVELYSCSYAKQTVTLRFPVQRWELNHMCTVHGGIIATAIDTACGMIVRSVTGKTVIPTINLNLNYLSPAMAGDALLVTAQADRAGRRICNVHALCKSEKEGKLIATATANFMVAE</sequence>
<accession>A0A9D2JSC6</accession>
<organism evidence="4 5">
    <name type="scientific">Candidatus Blautia pullicola</name>
    <dbReference type="NCBI Taxonomy" id="2838498"/>
    <lineage>
        <taxon>Bacteria</taxon>
        <taxon>Bacillati</taxon>
        <taxon>Bacillota</taxon>
        <taxon>Clostridia</taxon>
        <taxon>Lachnospirales</taxon>
        <taxon>Lachnospiraceae</taxon>
        <taxon>Blautia</taxon>
    </lineage>
</organism>
<dbReference type="Proteomes" id="UP000824056">
    <property type="component" value="Unassembled WGS sequence"/>
</dbReference>
<dbReference type="CDD" id="cd03443">
    <property type="entry name" value="PaaI_thioesterase"/>
    <property type="match status" value="1"/>
</dbReference>